<dbReference type="Pfam" id="PF20329">
    <property type="entry name" value="DUF6624"/>
    <property type="match status" value="1"/>
</dbReference>
<name>A0A3E0WL77_9GAMM</name>
<reference evidence="2" key="1">
    <citation type="submission" date="2017-05" db="EMBL/GenBank/DDBJ databases">
        <authorList>
            <person name="Sharma S."/>
            <person name="Sidhu C."/>
            <person name="Pinnaka A.K."/>
        </authorList>
    </citation>
    <scope>NUCLEOTIDE SEQUENCE [LARGE SCALE GENOMIC DNA]</scope>
    <source>
        <strain evidence="2">AK93</strain>
    </source>
</reference>
<keyword evidence="2" id="KW-1185">Reference proteome</keyword>
<dbReference type="OrthoDB" id="2989458at2"/>
<sequence>MNHRLRQELLSMQEEDQRVLRELMDAGELREQEYHPRMRAVHERNNARIKAIVGEYGWPGVALVGKEGAKAAWLMVQHAVLDTAFMERALPLLEEAVKNGDAEGWCLAYLQDRVLTMAGKPQIYGTQHDFDENGIAFPLPIAEPGKVDLLRRDIGLEPLSEATKRIQDRYRPVINKSG</sequence>
<protein>
    <submittedName>
        <fullName evidence="1">Uncharacterized protein</fullName>
    </submittedName>
</protein>
<proteinExistence type="predicted"/>
<organism evidence="1 2">
    <name type="scientific">Alkalilimnicola ehrlichii</name>
    <dbReference type="NCBI Taxonomy" id="351052"/>
    <lineage>
        <taxon>Bacteria</taxon>
        <taxon>Pseudomonadati</taxon>
        <taxon>Pseudomonadota</taxon>
        <taxon>Gammaproteobacteria</taxon>
        <taxon>Chromatiales</taxon>
        <taxon>Ectothiorhodospiraceae</taxon>
        <taxon>Alkalilimnicola</taxon>
    </lineage>
</organism>
<evidence type="ECO:0000313" key="2">
    <source>
        <dbReference type="Proteomes" id="UP000256763"/>
    </source>
</evidence>
<dbReference type="AlphaFoldDB" id="A0A3E0WL77"/>
<dbReference type="InterPro" id="IPR046732">
    <property type="entry name" value="DUF6624"/>
</dbReference>
<dbReference type="EMBL" id="NFZW01000024">
    <property type="protein sequence ID" value="RFA32911.1"/>
    <property type="molecule type" value="Genomic_DNA"/>
</dbReference>
<gene>
    <name evidence="1" type="ORF">CAL65_18370</name>
</gene>
<evidence type="ECO:0000313" key="1">
    <source>
        <dbReference type="EMBL" id="RFA32911.1"/>
    </source>
</evidence>
<dbReference type="Proteomes" id="UP000256763">
    <property type="component" value="Unassembled WGS sequence"/>
</dbReference>
<accession>A0A3E0WL77</accession>
<dbReference type="RefSeq" id="WP_116303340.1">
    <property type="nucleotide sequence ID" value="NZ_NFZV01000020.1"/>
</dbReference>
<comment type="caution">
    <text evidence="1">The sequence shown here is derived from an EMBL/GenBank/DDBJ whole genome shotgun (WGS) entry which is preliminary data.</text>
</comment>